<keyword evidence="2" id="KW-1185">Reference proteome</keyword>
<reference evidence="1 2" key="1">
    <citation type="submission" date="2019-02" db="EMBL/GenBank/DDBJ databases">
        <title>Genome sequencing of the rare red list fungi Hericium alpestre (H. flagellum).</title>
        <authorList>
            <person name="Buettner E."/>
            <person name="Kellner H."/>
        </authorList>
    </citation>
    <scope>NUCLEOTIDE SEQUENCE [LARGE SCALE GENOMIC DNA]</scope>
    <source>
        <strain evidence="1 2">DSM 108284</strain>
    </source>
</reference>
<evidence type="ECO:0000313" key="2">
    <source>
        <dbReference type="Proteomes" id="UP000298061"/>
    </source>
</evidence>
<accession>A0A4Y9ZXZ6</accession>
<dbReference type="OrthoDB" id="288942at2759"/>
<comment type="caution">
    <text evidence="1">The sequence shown here is derived from an EMBL/GenBank/DDBJ whole genome shotgun (WGS) entry which is preliminary data.</text>
</comment>
<dbReference type="Proteomes" id="UP000298061">
    <property type="component" value="Unassembled WGS sequence"/>
</dbReference>
<sequence length="339" mass="37897">MRLLEESRELRQAIRESFGSSSAEMTEFLQATDAMGLLVDRFAHRSPIILNAFEWLSVIRQLVKERKKGLLACGILTELIEAHMVMAEYVRGRRSDRKLALDQIKPRPSLVEDLTCLETADWCLKWFTDSCMWKRINREASGSDFSSPFFPVRALLALMLHELVNARTRREKRVDEVERELAEHIGARLVEKMVQWRKDGGAGEWTKYVARTDDSPTALTLLQAITFAFTAHASKLSGDAPSYALLLTSSPSSQNFASTTVVMLLGSDDKRVKEVGDELKKQFKTLKGGGRGPRWSGKSVGVWLADREGKVASLALTQPSAARGAEIRVYDSAECTEAS</sequence>
<gene>
    <name evidence="1" type="ORF">EWM64_g4953</name>
</gene>
<proteinExistence type="predicted"/>
<protein>
    <submittedName>
        <fullName evidence="1">Uncharacterized protein</fullName>
    </submittedName>
</protein>
<dbReference type="EMBL" id="SFCI01000568">
    <property type="protein sequence ID" value="TFY79060.1"/>
    <property type="molecule type" value="Genomic_DNA"/>
</dbReference>
<dbReference type="STRING" id="135208.A0A4Y9ZXZ6"/>
<name>A0A4Y9ZXZ6_9AGAM</name>
<dbReference type="AlphaFoldDB" id="A0A4Y9ZXZ6"/>
<evidence type="ECO:0000313" key="1">
    <source>
        <dbReference type="EMBL" id="TFY79060.1"/>
    </source>
</evidence>
<organism evidence="1 2">
    <name type="scientific">Hericium alpestre</name>
    <dbReference type="NCBI Taxonomy" id="135208"/>
    <lineage>
        <taxon>Eukaryota</taxon>
        <taxon>Fungi</taxon>
        <taxon>Dikarya</taxon>
        <taxon>Basidiomycota</taxon>
        <taxon>Agaricomycotina</taxon>
        <taxon>Agaricomycetes</taxon>
        <taxon>Russulales</taxon>
        <taxon>Hericiaceae</taxon>
        <taxon>Hericium</taxon>
    </lineage>
</organism>